<dbReference type="Gene3D" id="3.40.50.720">
    <property type="entry name" value="NAD(P)-binding Rossmann-like Domain"/>
    <property type="match status" value="1"/>
</dbReference>
<dbReference type="SUPFAM" id="SSF51735">
    <property type="entry name" value="NAD(P)-binding Rossmann-fold domains"/>
    <property type="match status" value="1"/>
</dbReference>
<dbReference type="InterPro" id="IPR014843">
    <property type="entry name" value="Him1/Fmp52"/>
</dbReference>
<accession>A0ABP3Y150</accession>
<sequence>MSKLTALVIGATGVSGQALVKQLLDDDRFAEVITFSRRKPDFSHPKLTAHLVDFTTPDTWKRLVQGDVLFSAMGTTRKQAGSNENQYKVDYTFQYETARTAAENGVKNYILISSFGASSSSSIFYSRIKGELEDAVEQLSFSKIRILQPGPITGDRKDKRIMEKISVKTLRFFNAIRLFKNYKPATGDDIAKAMISSLFSDGNRIERIQLDKIFDCEQEDKP</sequence>
<dbReference type="Proteomes" id="UP001501126">
    <property type="component" value="Unassembled WGS sequence"/>
</dbReference>
<gene>
    <name evidence="1" type="ORF">GCM10009118_17240</name>
</gene>
<name>A0ABP3Y150_9FLAO</name>
<evidence type="ECO:0000313" key="1">
    <source>
        <dbReference type="EMBL" id="GAA0875315.1"/>
    </source>
</evidence>
<comment type="caution">
    <text evidence="1">The sequence shown here is derived from an EMBL/GenBank/DDBJ whole genome shotgun (WGS) entry which is preliminary data.</text>
</comment>
<proteinExistence type="predicted"/>
<organism evidence="1 2">
    <name type="scientific">Wandonia haliotis</name>
    <dbReference type="NCBI Taxonomy" id="574963"/>
    <lineage>
        <taxon>Bacteria</taxon>
        <taxon>Pseudomonadati</taxon>
        <taxon>Bacteroidota</taxon>
        <taxon>Flavobacteriia</taxon>
        <taxon>Flavobacteriales</taxon>
        <taxon>Crocinitomicaceae</taxon>
        <taxon>Wandonia</taxon>
    </lineage>
</organism>
<evidence type="ECO:0000313" key="2">
    <source>
        <dbReference type="Proteomes" id="UP001501126"/>
    </source>
</evidence>
<dbReference type="PANTHER" id="PTHR14097:SF7">
    <property type="entry name" value="OXIDOREDUCTASE HTATIP2"/>
    <property type="match status" value="1"/>
</dbReference>
<reference evidence="2" key="1">
    <citation type="journal article" date="2019" name="Int. J. Syst. Evol. Microbiol.">
        <title>The Global Catalogue of Microorganisms (GCM) 10K type strain sequencing project: providing services to taxonomists for standard genome sequencing and annotation.</title>
        <authorList>
            <consortium name="The Broad Institute Genomics Platform"/>
            <consortium name="The Broad Institute Genome Sequencing Center for Infectious Disease"/>
            <person name="Wu L."/>
            <person name="Ma J."/>
        </authorList>
    </citation>
    <scope>NUCLEOTIDE SEQUENCE [LARGE SCALE GENOMIC DNA]</scope>
    <source>
        <strain evidence="2">JCM 16083</strain>
    </source>
</reference>
<keyword evidence="2" id="KW-1185">Reference proteome</keyword>
<dbReference type="RefSeq" id="WP_343786669.1">
    <property type="nucleotide sequence ID" value="NZ_BAAAFH010000011.1"/>
</dbReference>
<dbReference type="PANTHER" id="PTHR14097">
    <property type="entry name" value="OXIDOREDUCTASE HTATIP2"/>
    <property type="match status" value="1"/>
</dbReference>
<protein>
    <submittedName>
        <fullName evidence="1">NAD(P)H-binding protein</fullName>
    </submittedName>
</protein>
<dbReference type="InterPro" id="IPR036291">
    <property type="entry name" value="NAD(P)-bd_dom_sf"/>
</dbReference>
<dbReference type="EMBL" id="BAAAFH010000011">
    <property type="protein sequence ID" value="GAA0875315.1"/>
    <property type="molecule type" value="Genomic_DNA"/>
</dbReference>
<dbReference type="Pfam" id="PF08732">
    <property type="entry name" value="HIM1"/>
    <property type="match status" value="1"/>
</dbReference>